<keyword evidence="8 11" id="KW-0443">Lipid metabolism</keyword>
<dbReference type="EC" id="2.3.1.20" evidence="4 11"/>
<keyword evidence="6 11" id="KW-0808">Transferase</keyword>
<dbReference type="Gene3D" id="3.30.559.10">
    <property type="entry name" value="Chloramphenicol acetyltransferase-like domain"/>
    <property type="match status" value="1"/>
</dbReference>
<dbReference type="EMBL" id="CP097463">
    <property type="protein sequence ID" value="WAX56501.1"/>
    <property type="molecule type" value="Genomic_DNA"/>
</dbReference>
<evidence type="ECO:0000259" key="14">
    <source>
        <dbReference type="Pfam" id="PF06974"/>
    </source>
</evidence>
<evidence type="ECO:0000256" key="9">
    <source>
        <dbReference type="ARBA" id="ARBA00023315"/>
    </source>
</evidence>
<evidence type="ECO:0000256" key="10">
    <source>
        <dbReference type="ARBA" id="ARBA00048109"/>
    </source>
</evidence>
<feature type="region of interest" description="Disordered" evidence="12">
    <location>
        <begin position="447"/>
        <end position="471"/>
    </location>
</feature>
<evidence type="ECO:0000256" key="6">
    <source>
        <dbReference type="ARBA" id="ARBA00022679"/>
    </source>
</evidence>
<evidence type="ECO:0000256" key="4">
    <source>
        <dbReference type="ARBA" id="ARBA00013244"/>
    </source>
</evidence>
<evidence type="ECO:0000256" key="2">
    <source>
        <dbReference type="ARBA" id="ARBA00005189"/>
    </source>
</evidence>
<sequence length="471" mass="51371">MSLHPMSGPDASWLHMDRRTNRLIVTSVMWFDEQLDWNAVRQVLRDRLLARYPRFTQRVVDRTTSVWWEDVEAFDLEAHLHTARLPEPGGRRELQQFVSMVAGRRLRHDRPLWEMHFVDGYGGNGCALVSRIHHCIADGVALSRVLMSLTDDPSEAALAGVNFAEKPRDGRWLPLLGTLIGEVAYDSTHPGHLLGELAQAGAEARALARLLALSPDAHTALRGRLGTEKSVRWTEPLSLSRVRDAAHASGATVNDLVLTAVCGGLRSYLARTDGKVADIRAILPVNLRPLDEPLPAELGNRFGLVFLDLPLSIDDPSARLERVIASTSRLKSSAEGLVAFQILELTGHTTYAVQHAFVDVFATKATAVITNVAGPPHPVLLAGRRVRGTIGWPPESGNLGLGVAIISYDGGLTVGLLTDDTLIADPGRLLAEIRAGLHELVEAHRPTRVRPSDHRAVGRVGREPRTHGSGG</sequence>
<evidence type="ECO:0000313" key="16">
    <source>
        <dbReference type="Proteomes" id="UP001164693"/>
    </source>
</evidence>
<dbReference type="RefSeq" id="WP_269443035.1">
    <property type="nucleotide sequence ID" value="NZ_CP097463.1"/>
</dbReference>
<evidence type="ECO:0000256" key="1">
    <source>
        <dbReference type="ARBA" id="ARBA00004771"/>
    </source>
</evidence>
<keyword evidence="5 11" id="KW-0444">Lipid biosynthesis</keyword>
<dbReference type="InterPro" id="IPR014292">
    <property type="entry name" value="Acyl_transf_WS/DGAT"/>
</dbReference>
<dbReference type="PANTHER" id="PTHR31650:SF1">
    <property type="entry name" value="WAX ESTER SYNTHASE_DIACYLGLYCEROL ACYLTRANSFERASE 4-RELATED"/>
    <property type="match status" value="1"/>
</dbReference>
<comment type="pathway">
    <text evidence="1 11">Glycerolipid metabolism; triacylglycerol biosynthesis.</text>
</comment>
<evidence type="ECO:0000256" key="3">
    <source>
        <dbReference type="ARBA" id="ARBA00009587"/>
    </source>
</evidence>
<dbReference type="Proteomes" id="UP001164693">
    <property type="component" value="Chromosome"/>
</dbReference>
<protein>
    <recommendedName>
        <fullName evidence="4 11">Diacylglycerol O-acyltransferase</fullName>
        <ecNumber evidence="4 11">2.3.1.20</ecNumber>
    </recommendedName>
</protein>
<feature type="domain" description="O-acyltransferase WSD1 C-terminal" evidence="14">
    <location>
        <begin position="299"/>
        <end position="440"/>
    </location>
</feature>
<comment type="similarity">
    <text evidence="3 11">Belongs to the long-chain O-acyltransferase family.</text>
</comment>
<dbReference type="SUPFAM" id="SSF52777">
    <property type="entry name" value="CoA-dependent acyltransferases"/>
    <property type="match status" value="2"/>
</dbReference>
<dbReference type="InterPro" id="IPR004255">
    <property type="entry name" value="O-acyltransferase_WSD1_N"/>
</dbReference>
<dbReference type="PANTHER" id="PTHR31650">
    <property type="entry name" value="O-ACYLTRANSFERASE (WSD1-LIKE) FAMILY PROTEIN"/>
    <property type="match status" value="1"/>
</dbReference>
<dbReference type="InterPro" id="IPR023213">
    <property type="entry name" value="CAT-like_dom_sf"/>
</dbReference>
<comment type="catalytic activity">
    <reaction evidence="10 11">
        <text>an acyl-CoA + a 1,2-diacyl-sn-glycerol = a triacyl-sn-glycerol + CoA</text>
        <dbReference type="Rhea" id="RHEA:10868"/>
        <dbReference type="ChEBI" id="CHEBI:17815"/>
        <dbReference type="ChEBI" id="CHEBI:57287"/>
        <dbReference type="ChEBI" id="CHEBI:58342"/>
        <dbReference type="ChEBI" id="CHEBI:64615"/>
        <dbReference type="EC" id="2.3.1.20"/>
    </reaction>
</comment>
<keyword evidence="7 11" id="KW-0319">Glycerol metabolism</keyword>
<dbReference type="Pfam" id="PF06974">
    <property type="entry name" value="WS_DGAT_C"/>
    <property type="match status" value="1"/>
</dbReference>
<dbReference type="NCBIfam" id="TIGR02946">
    <property type="entry name" value="acyl_WS_DGAT"/>
    <property type="match status" value="1"/>
</dbReference>
<dbReference type="InterPro" id="IPR009721">
    <property type="entry name" value="O-acyltransferase_WSD1_C"/>
</dbReference>
<reference evidence="15" key="1">
    <citation type="submission" date="2022-05" db="EMBL/GenBank/DDBJ databases">
        <title>Jatrophihabitans sp. SB3-54 whole genome sequence.</title>
        <authorList>
            <person name="Suh M.K."/>
            <person name="Eom M.K."/>
            <person name="Kim J.S."/>
            <person name="Kim H.S."/>
            <person name="Do H.E."/>
            <person name="Shin Y.K."/>
            <person name="Lee J.-S."/>
        </authorList>
    </citation>
    <scope>NUCLEOTIDE SEQUENCE</scope>
    <source>
        <strain evidence="15">SB3-54</strain>
    </source>
</reference>
<name>A0ABY7JVD7_9ACTN</name>
<dbReference type="Pfam" id="PF03007">
    <property type="entry name" value="WS_DGAT_cat"/>
    <property type="match status" value="1"/>
</dbReference>
<accession>A0ABY7JVD7</accession>
<evidence type="ECO:0000259" key="13">
    <source>
        <dbReference type="Pfam" id="PF03007"/>
    </source>
</evidence>
<evidence type="ECO:0000256" key="7">
    <source>
        <dbReference type="ARBA" id="ARBA00022798"/>
    </source>
</evidence>
<evidence type="ECO:0000256" key="11">
    <source>
        <dbReference type="RuleBase" id="RU361241"/>
    </source>
</evidence>
<comment type="pathway">
    <text evidence="2">Lipid metabolism.</text>
</comment>
<evidence type="ECO:0000256" key="5">
    <source>
        <dbReference type="ARBA" id="ARBA00022516"/>
    </source>
</evidence>
<organism evidence="15 16">
    <name type="scientific">Jatrophihabitans cynanchi</name>
    <dbReference type="NCBI Taxonomy" id="2944128"/>
    <lineage>
        <taxon>Bacteria</taxon>
        <taxon>Bacillati</taxon>
        <taxon>Actinomycetota</taxon>
        <taxon>Actinomycetes</taxon>
        <taxon>Jatrophihabitantales</taxon>
        <taxon>Jatrophihabitantaceae</taxon>
        <taxon>Jatrophihabitans</taxon>
    </lineage>
</organism>
<keyword evidence="16" id="KW-1185">Reference proteome</keyword>
<evidence type="ECO:0000256" key="8">
    <source>
        <dbReference type="ARBA" id="ARBA00023098"/>
    </source>
</evidence>
<dbReference type="InterPro" id="IPR045034">
    <property type="entry name" value="O-acyltransferase_WSD1-like"/>
</dbReference>
<keyword evidence="9 11" id="KW-0012">Acyltransferase</keyword>
<feature type="domain" description="O-acyltransferase WSD1-like N-terminal" evidence="13">
    <location>
        <begin position="6"/>
        <end position="257"/>
    </location>
</feature>
<evidence type="ECO:0000313" key="15">
    <source>
        <dbReference type="EMBL" id="WAX56501.1"/>
    </source>
</evidence>
<proteinExistence type="inferred from homology"/>
<evidence type="ECO:0000256" key="12">
    <source>
        <dbReference type="SAM" id="MobiDB-lite"/>
    </source>
</evidence>
<gene>
    <name evidence="15" type="ORF">M6B22_18490</name>
</gene>